<dbReference type="EMBL" id="LMXB01000074">
    <property type="protein sequence ID" value="KUO17556.1"/>
    <property type="molecule type" value="Genomic_DNA"/>
</dbReference>
<organism evidence="1 2">
    <name type="scientific">Streptomyces dysideae</name>
    <dbReference type="NCBI Taxonomy" id="909626"/>
    <lineage>
        <taxon>Bacteria</taxon>
        <taxon>Bacillati</taxon>
        <taxon>Actinomycetota</taxon>
        <taxon>Actinomycetes</taxon>
        <taxon>Kitasatosporales</taxon>
        <taxon>Streptomycetaceae</taxon>
        <taxon>Streptomyces</taxon>
    </lineage>
</organism>
<protein>
    <submittedName>
        <fullName evidence="1">Uncharacterized protein</fullName>
    </submittedName>
</protein>
<dbReference type="Pfam" id="PF07592">
    <property type="entry name" value="DDE_Tnp_ISAZ013"/>
    <property type="match status" value="1"/>
</dbReference>
<evidence type="ECO:0000313" key="1">
    <source>
        <dbReference type="EMBL" id="KUO17556.1"/>
    </source>
</evidence>
<dbReference type="AlphaFoldDB" id="A0A117RZU6"/>
<dbReference type="Proteomes" id="UP000053260">
    <property type="component" value="Unassembled WGS sequence"/>
</dbReference>
<keyword evidence="2" id="KW-1185">Reference proteome</keyword>
<evidence type="ECO:0000313" key="2">
    <source>
        <dbReference type="Proteomes" id="UP000053260"/>
    </source>
</evidence>
<proteinExistence type="predicted"/>
<dbReference type="RefSeq" id="WP_067027624.1">
    <property type="nucleotide sequence ID" value="NZ_KQ949096.1"/>
</dbReference>
<name>A0A117RZU6_9ACTN</name>
<reference evidence="1 2" key="1">
    <citation type="submission" date="2015-10" db="EMBL/GenBank/DDBJ databases">
        <title>Draft genome sequence of Streptomyces sp. RV15, isolated from a marine sponge.</title>
        <authorList>
            <person name="Ruckert C."/>
            <person name="Abdelmohsen U.R."/>
            <person name="Winkler A."/>
            <person name="Hentschel U."/>
            <person name="Kalinowski J."/>
            <person name="Kampfer P."/>
            <person name="Glaeser S."/>
        </authorList>
    </citation>
    <scope>NUCLEOTIDE SEQUENCE [LARGE SCALE GENOMIC DNA]</scope>
    <source>
        <strain evidence="1 2">RV15</strain>
    </source>
</reference>
<dbReference type="STRING" id="909626.AQJ91_29610"/>
<comment type="caution">
    <text evidence="1">The sequence shown here is derived from an EMBL/GenBank/DDBJ whole genome shotgun (WGS) entry which is preliminary data.</text>
</comment>
<gene>
    <name evidence="1" type="ORF">AQJ91_29610</name>
</gene>
<dbReference type="InterPro" id="IPR011518">
    <property type="entry name" value="Transposase_36"/>
</dbReference>
<sequence length="178" mass="19504">MNWRARPLTSIEVALNLIASTTTATGLRVTAQLDEDSYPTGIEIDAQHAAALKVNPDDFHGEWNYTIPPQPGVPAVPLQPPGRRSHPRAAHTFDASLATHPVLTGLTIIWAAVLDQRCLPASLIAHLFRIGENQMRALIQQARPLLQRHGHHSEPLPVRLIDPCELARYVMNATSATS</sequence>
<accession>A0A117RZU6</accession>